<dbReference type="RefSeq" id="WP_112882361.1">
    <property type="nucleotide sequence ID" value="NZ_QLUW01000002.1"/>
</dbReference>
<name>A0A328TZZ8_9BACL</name>
<comment type="caution">
    <text evidence="1">The sequence shown here is derived from an EMBL/GenBank/DDBJ whole genome shotgun (WGS) entry which is preliminary data.</text>
</comment>
<accession>A0A328TZZ8</accession>
<gene>
    <name evidence="1" type="ORF">DL346_12025</name>
</gene>
<dbReference type="EMBL" id="QLUW01000002">
    <property type="protein sequence ID" value="RAP76137.1"/>
    <property type="molecule type" value="Genomic_DNA"/>
</dbReference>
<organism evidence="1 2">
    <name type="scientific">Paenibacillus montanisoli</name>
    <dbReference type="NCBI Taxonomy" id="2081970"/>
    <lineage>
        <taxon>Bacteria</taxon>
        <taxon>Bacillati</taxon>
        <taxon>Bacillota</taxon>
        <taxon>Bacilli</taxon>
        <taxon>Bacillales</taxon>
        <taxon>Paenibacillaceae</taxon>
        <taxon>Paenibacillus</taxon>
    </lineage>
</organism>
<sequence>MQTLTMRSESAYTLNYLIYIQNMYLNQRDAARGERHKFPYLPNLKLPFADDFEAGFANIWAEASASIAEHPFNDLKLFAAHRERIFEPLFVHSEGAWEPYECFYQSFLAWWDSYAGRLALERTFDAWRVYTVLSAIVQAAGGVPLKGFEISIVYDACVLGSEDKRSYFAVMPLADCLVNSLKLEQRLMNLFDWLNGSTEAD</sequence>
<evidence type="ECO:0008006" key="3">
    <source>
        <dbReference type="Google" id="ProtNLM"/>
    </source>
</evidence>
<keyword evidence="2" id="KW-1185">Reference proteome</keyword>
<dbReference type="AlphaFoldDB" id="A0A328TZZ8"/>
<protein>
    <recommendedName>
        <fullName evidence="3">Group-specific protein</fullName>
    </recommendedName>
</protein>
<evidence type="ECO:0000313" key="2">
    <source>
        <dbReference type="Proteomes" id="UP000249260"/>
    </source>
</evidence>
<dbReference type="Proteomes" id="UP000249260">
    <property type="component" value="Unassembled WGS sequence"/>
</dbReference>
<reference evidence="1 2" key="1">
    <citation type="submission" date="2018-06" db="EMBL/GenBank/DDBJ databases">
        <title>Paenibacillus montanisoli sp. nov., isolated from mountain area soil.</title>
        <authorList>
            <person name="Wu M."/>
        </authorList>
    </citation>
    <scope>NUCLEOTIDE SEQUENCE [LARGE SCALE GENOMIC DNA]</scope>
    <source>
        <strain evidence="1 2">RA17</strain>
    </source>
</reference>
<proteinExistence type="predicted"/>
<dbReference type="OrthoDB" id="2603162at2"/>
<evidence type="ECO:0000313" key="1">
    <source>
        <dbReference type="EMBL" id="RAP76137.1"/>
    </source>
</evidence>